<keyword evidence="3" id="KW-1185">Reference proteome</keyword>
<protein>
    <submittedName>
        <fullName evidence="2">J domain-containing protein</fullName>
    </submittedName>
</protein>
<dbReference type="AlphaFoldDB" id="A0A7D3XB52"/>
<dbReference type="Gene3D" id="1.10.287.110">
    <property type="entry name" value="DnaJ domain"/>
    <property type="match status" value="1"/>
</dbReference>
<evidence type="ECO:0000313" key="3">
    <source>
        <dbReference type="Proteomes" id="UP000504693"/>
    </source>
</evidence>
<reference evidence="2 3" key="1">
    <citation type="submission" date="2020-05" db="EMBL/GenBank/DDBJ databases">
        <title>Erythrobacter mangrovi sp. nov., isolated from rhizosphere soil of mangrove plant (Kandelia candel).</title>
        <authorList>
            <person name="Ye Y.H."/>
        </authorList>
    </citation>
    <scope>NUCLEOTIDE SEQUENCE [LARGE SCALE GENOMIC DNA]</scope>
    <source>
        <strain evidence="2 3">EB310</strain>
    </source>
</reference>
<evidence type="ECO:0000313" key="2">
    <source>
        <dbReference type="EMBL" id="QKG71000.1"/>
    </source>
</evidence>
<organism evidence="2 3">
    <name type="scientific">Erythrobacter mangrovi</name>
    <dbReference type="NCBI Taxonomy" id="2739433"/>
    <lineage>
        <taxon>Bacteria</taxon>
        <taxon>Pseudomonadati</taxon>
        <taxon>Pseudomonadota</taxon>
        <taxon>Alphaproteobacteria</taxon>
        <taxon>Sphingomonadales</taxon>
        <taxon>Erythrobacteraceae</taxon>
        <taxon>Erythrobacter/Porphyrobacter group</taxon>
        <taxon>Erythrobacter</taxon>
    </lineage>
</organism>
<proteinExistence type="predicted"/>
<dbReference type="Pfam" id="PF00226">
    <property type="entry name" value="DnaJ"/>
    <property type="match status" value="1"/>
</dbReference>
<evidence type="ECO:0000259" key="1">
    <source>
        <dbReference type="PROSITE" id="PS50076"/>
    </source>
</evidence>
<dbReference type="PROSITE" id="PS51257">
    <property type="entry name" value="PROKAR_LIPOPROTEIN"/>
    <property type="match status" value="1"/>
</dbReference>
<feature type="domain" description="J" evidence="1">
    <location>
        <begin position="39"/>
        <end position="92"/>
    </location>
</feature>
<accession>A0A7D3XB52</accession>
<dbReference type="CDD" id="cd06257">
    <property type="entry name" value="DnaJ"/>
    <property type="match status" value="1"/>
</dbReference>
<dbReference type="KEGG" id="emv:HQR01_06225"/>
<dbReference type="InterPro" id="IPR036869">
    <property type="entry name" value="J_dom_sf"/>
</dbReference>
<dbReference type="SUPFAM" id="SSF46565">
    <property type="entry name" value="Chaperone J-domain"/>
    <property type="match status" value="1"/>
</dbReference>
<dbReference type="Proteomes" id="UP000504693">
    <property type="component" value="Chromosome"/>
</dbReference>
<dbReference type="EMBL" id="CP053921">
    <property type="protein sequence ID" value="QKG71000.1"/>
    <property type="molecule type" value="Genomic_DNA"/>
</dbReference>
<sequence>MIRLIALAILVSVACRWIFGKWPWEYLKAPDTRQQALSKARKLLGVSERADAQEIRDAHRRIVAIIHPDRGGSSQEMQEVNAARDLLLNELPYEAPESSE</sequence>
<dbReference type="RefSeq" id="WP_173213560.1">
    <property type="nucleotide sequence ID" value="NZ_CP053921.1"/>
</dbReference>
<dbReference type="InterPro" id="IPR001623">
    <property type="entry name" value="DnaJ_domain"/>
</dbReference>
<name>A0A7D3XB52_9SPHN</name>
<dbReference type="SMART" id="SM00271">
    <property type="entry name" value="DnaJ"/>
    <property type="match status" value="1"/>
</dbReference>
<gene>
    <name evidence="2" type="ORF">HQR01_06225</name>
</gene>
<dbReference type="PROSITE" id="PS50076">
    <property type="entry name" value="DNAJ_2"/>
    <property type="match status" value="1"/>
</dbReference>